<feature type="non-terminal residue" evidence="2">
    <location>
        <position position="1"/>
    </location>
</feature>
<evidence type="ECO:0000313" key="2">
    <source>
        <dbReference type="EMBL" id="KAF9988067.1"/>
    </source>
</evidence>
<comment type="caution">
    <text evidence="2">The sequence shown here is derived from an EMBL/GenBank/DDBJ whole genome shotgun (WGS) entry which is preliminary data.</text>
</comment>
<dbReference type="OrthoDB" id="2427076at2759"/>
<evidence type="ECO:0000313" key="3">
    <source>
        <dbReference type="Proteomes" id="UP000749646"/>
    </source>
</evidence>
<dbReference type="EMBL" id="JAAAHW010003144">
    <property type="protein sequence ID" value="KAF9988067.1"/>
    <property type="molecule type" value="Genomic_DNA"/>
</dbReference>
<name>A0A9P6SQP7_9FUNG</name>
<reference evidence="2" key="1">
    <citation type="journal article" date="2020" name="Fungal Divers.">
        <title>Resolving the Mortierellaceae phylogeny through synthesis of multi-gene phylogenetics and phylogenomics.</title>
        <authorList>
            <person name="Vandepol N."/>
            <person name="Liber J."/>
            <person name="Desiro A."/>
            <person name="Na H."/>
            <person name="Kennedy M."/>
            <person name="Barry K."/>
            <person name="Grigoriev I.V."/>
            <person name="Miller A.N."/>
            <person name="O'Donnell K."/>
            <person name="Stajich J.E."/>
            <person name="Bonito G."/>
        </authorList>
    </citation>
    <scope>NUCLEOTIDE SEQUENCE</scope>
    <source>
        <strain evidence="2">MES-2147</strain>
    </source>
</reference>
<dbReference type="AlphaFoldDB" id="A0A9P6SQP7"/>
<keyword evidence="3" id="KW-1185">Reference proteome</keyword>
<evidence type="ECO:0000256" key="1">
    <source>
        <dbReference type="SAM" id="Coils"/>
    </source>
</evidence>
<dbReference type="Proteomes" id="UP000749646">
    <property type="component" value="Unassembled WGS sequence"/>
</dbReference>
<accession>A0A9P6SQP7</accession>
<sequence>MSIKFGFATFKDKFAPHANKIIQSWQGLDDNKRKKKEAELGTFKDENDKDIYAFQSAEQIQRYDFGTAARMEENTIAIASLISKSVMNLGQGITDKLSEIRGEMVANFQEITNLRTEINNFRININDLNRDIETLRSSF</sequence>
<keyword evidence="1" id="KW-0175">Coiled coil</keyword>
<feature type="coiled-coil region" evidence="1">
    <location>
        <begin position="111"/>
        <end position="138"/>
    </location>
</feature>
<proteinExistence type="predicted"/>
<gene>
    <name evidence="2" type="ORF">BGZ65_012728</name>
</gene>
<protein>
    <submittedName>
        <fullName evidence="2">Uncharacterized protein</fullName>
    </submittedName>
</protein>
<organism evidence="2 3">
    <name type="scientific">Modicella reniformis</name>
    <dbReference type="NCBI Taxonomy" id="1440133"/>
    <lineage>
        <taxon>Eukaryota</taxon>
        <taxon>Fungi</taxon>
        <taxon>Fungi incertae sedis</taxon>
        <taxon>Mucoromycota</taxon>
        <taxon>Mortierellomycotina</taxon>
        <taxon>Mortierellomycetes</taxon>
        <taxon>Mortierellales</taxon>
        <taxon>Mortierellaceae</taxon>
        <taxon>Modicella</taxon>
    </lineage>
</organism>